<evidence type="ECO:0000256" key="1">
    <source>
        <dbReference type="ARBA" id="ARBA00004651"/>
    </source>
</evidence>
<dbReference type="InterPro" id="IPR030923">
    <property type="entry name" value="LptG"/>
</dbReference>
<sequence length="374" mass="39950">MTATLGLYVARRFFGIAVATFLAVLSLVVVVDLVELLAKNSAGNADFLELVWMAVLHAPSVTITAAPFTVLLAAMVCFAWFSRSSELVVMRAAGVSVWALIGPALIVAVLMGVASFAIYNPVAAAFAQRFDALEEANFGRSSSRLSVTGGGIWLRQGGAEGQTVIRARRASESVRQLWRVSVFRFGADDRFEQRIEARRAVLEKGLWRLSGALVWDVGGSDLGDLGEAARNTEPQSHDEMTLPTNLTPEQIQESFAPPRTISFWDLPGFIDVLEQSGFSSSRHRLHWHALLSAPVIFAAMVLVGASFSMRHARFGGLGAMALGCVLTGFAYFFLSDVAGALGASGAVPVLLAAWGPPAAAVLFSLGLLLHLEDG</sequence>
<protein>
    <submittedName>
        <fullName evidence="7">LPS export ABC transporter permease LptG</fullName>
    </submittedName>
</protein>
<feature type="transmembrane region" description="Helical" evidence="6">
    <location>
        <begin position="93"/>
        <end position="119"/>
    </location>
</feature>
<evidence type="ECO:0000313" key="7">
    <source>
        <dbReference type="EMBL" id="GMG82301.1"/>
    </source>
</evidence>
<organism evidence="7 8">
    <name type="scientific">Paralimibaculum aggregatum</name>
    <dbReference type="NCBI Taxonomy" id="3036245"/>
    <lineage>
        <taxon>Bacteria</taxon>
        <taxon>Pseudomonadati</taxon>
        <taxon>Pseudomonadota</taxon>
        <taxon>Alphaproteobacteria</taxon>
        <taxon>Rhodobacterales</taxon>
        <taxon>Paracoccaceae</taxon>
        <taxon>Paralimibaculum</taxon>
    </lineage>
</organism>
<keyword evidence="3 6" id="KW-0812">Transmembrane</keyword>
<dbReference type="Proteomes" id="UP001239909">
    <property type="component" value="Unassembled WGS sequence"/>
</dbReference>
<dbReference type="InterPro" id="IPR005495">
    <property type="entry name" value="LptG/LptF_permease"/>
</dbReference>
<keyword evidence="4 6" id="KW-1133">Transmembrane helix</keyword>
<feature type="transmembrane region" description="Helical" evidence="6">
    <location>
        <begin position="51"/>
        <end position="81"/>
    </location>
</feature>
<evidence type="ECO:0000256" key="2">
    <source>
        <dbReference type="ARBA" id="ARBA00022475"/>
    </source>
</evidence>
<comment type="subcellular location">
    <subcellularLocation>
        <location evidence="1">Cell membrane</location>
        <topology evidence="1">Multi-pass membrane protein</topology>
    </subcellularLocation>
</comment>
<name>A0ABQ6LIP7_9RHOB</name>
<gene>
    <name evidence="7" type="primary">lptG</name>
    <name evidence="7" type="ORF">LNKW23_15140</name>
</gene>
<feature type="transmembrane region" description="Helical" evidence="6">
    <location>
        <begin position="314"/>
        <end position="334"/>
    </location>
</feature>
<dbReference type="PANTHER" id="PTHR33529:SF2">
    <property type="entry name" value="LIPOPOLYSACCHARIDE EXPORT SYSTEM PERMEASE PROTEIN LPTG"/>
    <property type="match status" value="1"/>
</dbReference>
<keyword evidence="8" id="KW-1185">Reference proteome</keyword>
<accession>A0ABQ6LIP7</accession>
<feature type="transmembrane region" description="Helical" evidence="6">
    <location>
        <begin position="12"/>
        <end position="31"/>
    </location>
</feature>
<evidence type="ECO:0000256" key="4">
    <source>
        <dbReference type="ARBA" id="ARBA00022989"/>
    </source>
</evidence>
<evidence type="ECO:0000256" key="6">
    <source>
        <dbReference type="SAM" id="Phobius"/>
    </source>
</evidence>
<dbReference type="PANTHER" id="PTHR33529">
    <property type="entry name" value="SLR0882 PROTEIN-RELATED"/>
    <property type="match status" value="1"/>
</dbReference>
<feature type="transmembrane region" description="Helical" evidence="6">
    <location>
        <begin position="346"/>
        <end position="369"/>
    </location>
</feature>
<dbReference type="RefSeq" id="WP_285671074.1">
    <property type="nucleotide sequence ID" value="NZ_BSYI01000009.1"/>
</dbReference>
<dbReference type="EMBL" id="BSYI01000009">
    <property type="protein sequence ID" value="GMG82301.1"/>
    <property type="molecule type" value="Genomic_DNA"/>
</dbReference>
<reference evidence="7 8" key="1">
    <citation type="submission" date="2023-04" db="EMBL/GenBank/DDBJ databases">
        <title>Marinoamorphus aggregata gen. nov., sp. Nov., isolate from tissue of brittle star Ophioplocus japonicus.</title>
        <authorList>
            <person name="Kawano K."/>
            <person name="Sawayama S."/>
            <person name="Nakagawa S."/>
        </authorList>
    </citation>
    <scope>NUCLEOTIDE SEQUENCE [LARGE SCALE GENOMIC DNA]</scope>
    <source>
        <strain evidence="7 8">NKW23</strain>
    </source>
</reference>
<evidence type="ECO:0000256" key="3">
    <source>
        <dbReference type="ARBA" id="ARBA00022692"/>
    </source>
</evidence>
<proteinExistence type="predicted"/>
<keyword evidence="2" id="KW-1003">Cell membrane</keyword>
<evidence type="ECO:0000256" key="5">
    <source>
        <dbReference type="ARBA" id="ARBA00023136"/>
    </source>
</evidence>
<dbReference type="Pfam" id="PF03739">
    <property type="entry name" value="LptF_LptG"/>
    <property type="match status" value="1"/>
</dbReference>
<feature type="transmembrane region" description="Helical" evidence="6">
    <location>
        <begin position="285"/>
        <end position="307"/>
    </location>
</feature>
<comment type="caution">
    <text evidence="7">The sequence shown here is derived from an EMBL/GenBank/DDBJ whole genome shotgun (WGS) entry which is preliminary data.</text>
</comment>
<evidence type="ECO:0000313" key="8">
    <source>
        <dbReference type="Proteomes" id="UP001239909"/>
    </source>
</evidence>
<keyword evidence="5 6" id="KW-0472">Membrane</keyword>
<dbReference type="NCBIfam" id="TIGR04408">
    <property type="entry name" value="LptG_lptG"/>
    <property type="match status" value="1"/>
</dbReference>